<evidence type="ECO:0000256" key="4">
    <source>
        <dbReference type="ARBA" id="ARBA00022801"/>
    </source>
</evidence>
<sequence length="390" mass="42708">MGSISNYHLTLVALVVTLHLAISSHQNYPGTETRPILSDDEASKYQEENYFGDWEPEEIIIPDEPDYIVKAGESIQESVNAAIKAGNSSTRKYIKIEAGVYTETVYIAGDVPLTIYGGDSASDVHIIQNISANTHILDYMNLVNPEGARYQEGDPAWDIYRECGHKNGYIGTNCSAVFVVRSDQFQLMRITVENGATDAQAVAVKIDADKVHLMSSNFLGGQDTLFVGANNKTEERVHVHMCYIEGDTDFIFGAASAVFNMCTVKVVGKRGKNTAIIFAPSTPPDRSYGFLVIDSVITGDEVYLGSNKTSLARAWDAGVQTAEDYVAGSSPNGQLVIRDSQIDAIIDVDQPYTAAATSGRPFSTDIKTDRNLDDNVHNRLWEYNNYGDDA</sequence>
<dbReference type="GO" id="GO:0045490">
    <property type="term" value="P:pectin catabolic process"/>
    <property type="evidence" value="ECO:0007669"/>
    <property type="project" value="UniProtKB-UniRule"/>
</dbReference>
<gene>
    <name evidence="10" type="primary">CE8-4</name>
    <name evidence="12" type="synonym">LOC115887552</name>
</gene>
<evidence type="ECO:0000313" key="11">
    <source>
        <dbReference type="Proteomes" id="UP000504635"/>
    </source>
</evidence>
<accession>E7CIQ0</accession>
<dbReference type="KEGG" id="soy:115887552"/>
<dbReference type="EC" id="3.1.1.11" evidence="3 8"/>
<dbReference type="PANTHER" id="PTHR31321">
    <property type="entry name" value="ACYL-COA THIOESTER HYDROLASE YBHC-RELATED"/>
    <property type="match status" value="1"/>
</dbReference>
<feature type="signal peptide" evidence="8">
    <location>
        <begin position="1"/>
        <end position="23"/>
    </location>
</feature>
<evidence type="ECO:0000256" key="2">
    <source>
        <dbReference type="ARBA" id="ARBA00008891"/>
    </source>
</evidence>
<evidence type="ECO:0000259" key="9">
    <source>
        <dbReference type="Pfam" id="PF01095"/>
    </source>
</evidence>
<evidence type="ECO:0000256" key="7">
    <source>
        <dbReference type="PROSITE-ProRule" id="PRU10040"/>
    </source>
</evidence>
<dbReference type="Pfam" id="PF01095">
    <property type="entry name" value="Pectinesterase"/>
    <property type="match status" value="1"/>
</dbReference>
<proteinExistence type="evidence at transcript level"/>
<feature type="chain" id="PRO_5044524030" description="Pectinesterase" evidence="8">
    <location>
        <begin position="24"/>
        <end position="390"/>
    </location>
</feature>
<dbReference type="UniPathway" id="UPA00545">
    <property type="reaction ID" value="UER00823"/>
</dbReference>
<dbReference type="InterPro" id="IPR011050">
    <property type="entry name" value="Pectin_lyase_fold/virulence"/>
</dbReference>
<organism evidence="10">
    <name type="scientific">Sitophilus oryzae</name>
    <name type="common">Rice weevil</name>
    <name type="synonym">Curculio oryzae</name>
    <dbReference type="NCBI Taxonomy" id="7048"/>
    <lineage>
        <taxon>Eukaryota</taxon>
        <taxon>Metazoa</taxon>
        <taxon>Ecdysozoa</taxon>
        <taxon>Arthropoda</taxon>
        <taxon>Hexapoda</taxon>
        <taxon>Insecta</taxon>
        <taxon>Pterygota</taxon>
        <taxon>Neoptera</taxon>
        <taxon>Endopterygota</taxon>
        <taxon>Coleoptera</taxon>
        <taxon>Polyphaga</taxon>
        <taxon>Cucujiformia</taxon>
        <taxon>Curculionidae</taxon>
        <taxon>Dryophthorinae</taxon>
        <taxon>Sitophilus</taxon>
    </lineage>
</organism>
<dbReference type="GO" id="GO:0030599">
    <property type="term" value="F:pectinesterase activity"/>
    <property type="evidence" value="ECO:0007669"/>
    <property type="project" value="UniProtKB-UniRule"/>
</dbReference>
<dbReference type="Proteomes" id="UP000504635">
    <property type="component" value="Unplaced"/>
</dbReference>
<dbReference type="EMBL" id="HM175757">
    <property type="protein sequence ID" value="ADU33262.1"/>
    <property type="molecule type" value="mRNA"/>
</dbReference>
<dbReference type="Gene3D" id="2.160.20.10">
    <property type="entry name" value="Single-stranded right-handed beta-helix, Pectin lyase-like"/>
    <property type="match status" value="1"/>
</dbReference>
<evidence type="ECO:0000313" key="10">
    <source>
        <dbReference type="EMBL" id="ADU33262.1"/>
    </source>
</evidence>
<dbReference type="InterPro" id="IPR033131">
    <property type="entry name" value="Pectinesterase_Asp_AS"/>
</dbReference>
<evidence type="ECO:0000256" key="1">
    <source>
        <dbReference type="ARBA" id="ARBA00005184"/>
    </source>
</evidence>
<evidence type="ECO:0000313" key="12">
    <source>
        <dbReference type="RefSeq" id="XP_030762872.1"/>
    </source>
</evidence>
<dbReference type="PROSITE" id="PS00503">
    <property type="entry name" value="PECTINESTERASE_2"/>
    <property type="match status" value="1"/>
</dbReference>
<evidence type="ECO:0000256" key="8">
    <source>
        <dbReference type="RuleBase" id="RU000589"/>
    </source>
</evidence>
<evidence type="ECO:0000256" key="3">
    <source>
        <dbReference type="ARBA" id="ARBA00013229"/>
    </source>
</evidence>
<dbReference type="GO" id="GO:0042545">
    <property type="term" value="P:cell wall modification"/>
    <property type="evidence" value="ECO:0007669"/>
    <property type="project" value="UniProtKB-UniRule"/>
</dbReference>
<dbReference type="RefSeq" id="XP_030762872.1">
    <property type="nucleotide sequence ID" value="XM_030907012.1"/>
</dbReference>
<reference evidence="12" key="2">
    <citation type="submission" date="2025-04" db="UniProtKB">
        <authorList>
            <consortium name="RefSeq"/>
        </authorList>
    </citation>
    <scope>IDENTIFICATION</scope>
    <source>
        <tissue evidence="12">Gonads</tissue>
    </source>
</reference>
<protein>
    <recommendedName>
        <fullName evidence="3 8">Pectinesterase</fullName>
        <ecNumber evidence="3 8">3.1.1.11</ecNumber>
    </recommendedName>
</protein>
<feature type="domain" description="Pectinesterase catalytic" evidence="9">
    <location>
        <begin position="171"/>
        <end position="316"/>
    </location>
</feature>
<evidence type="ECO:0000256" key="6">
    <source>
        <dbReference type="ARBA" id="ARBA00047928"/>
    </source>
</evidence>
<reference evidence="10" key="1">
    <citation type="journal article" date="2010" name="PLoS ONE">
        <title>Diversity of beetle genes encoding novel plant cell wall degrading enzymes.</title>
        <authorList>
            <person name="Pauchet Y."/>
            <person name="Wilkinson P."/>
            <person name="Chauhan R."/>
            <person name="Ffrench-Constant R.H."/>
        </authorList>
    </citation>
    <scope>NUCLEOTIDE SEQUENCE</scope>
    <source>
        <tissue evidence="10">Midgut</tissue>
    </source>
</reference>
<keyword evidence="8" id="KW-0732">Signal</keyword>
<dbReference type="OrthoDB" id="2019149at2759"/>
<comment type="similarity">
    <text evidence="2">Belongs to the pectinesterase family.</text>
</comment>
<evidence type="ECO:0000256" key="5">
    <source>
        <dbReference type="ARBA" id="ARBA00023085"/>
    </source>
</evidence>
<dbReference type="AlphaFoldDB" id="E7CIQ0"/>
<name>E7CIQ0_SITOR</name>
<dbReference type="PANTHER" id="PTHR31321:SF57">
    <property type="entry name" value="PECTINESTERASE 53-RELATED"/>
    <property type="match status" value="1"/>
</dbReference>
<keyword evidence="11" id="KW-1185">Reference proteome</keyword>
<comment type="catalytic activity">
    <reaction evidence="6 8">
        <text>[(1-&gt;4)-alpha-D-galacturonosyl methyl ester](n) + n H2O = [(1-&gt;4)-alpha-D-galacturonosyl](n) + n methanol + n H(+)</text>
        <dbReference type="Rhea" id="RHEA:22380"/>
        <dbReference type="Rhea" id="RHEA-COMP:14570"/>
        <dbReference type="Rhea" id="RHEA-COMP:14573"/>
        <dbReference type="ChEBI" id="CHEBI:15377"/>
        <dbReference type="ChEBI" id="CHEBI:15378"/>
        <dbReference type="ChEBI" id="CHEBI:17790"/>
        <dbReference type="ChEBI" id="CHEBI:140522"/>
        <dbReference type="ChEBI" id="CHEBI:140523"/>
        <dbReference type="EC" id="3.1.1.11"/>
    </reaction>
</comment>
<keyword evidence="5 8" id="KW-0063">Aspartyl esterase</keyword>
<dbReference type="InterPro" id="IPR012334">
    <property type="entry name" value="Pectin_lyas_fold"/>
</dbReference>
<dbReference type="SUPFAM" id="SSF51126">
    <property type="entry name" value="Pectin lyase-like"/>
    <property type="match status" value="1"/>
</dbReference>
<keyword evidence="4 8" id="KW-0378">Hydrolase</keyword>
<comment type="pathway">
    <text evidence="1 8">Glycan metabolism; pectin degradation; 2-dehydro-3-deoxy-D-gluconate from pectin: step 1/5.</text>
</comment>
<feature type="active site" evidence="7">
    <location>
        <position position="249"/>
    </location>
</feature>
<dbReference type="InterPro" id="IPR000070">
    <property type="entry name" value="Pectinesterase_cat"/>
</dbReference>